<protein>
    <recommendedName>
        <fullName evidence="3">Retrotransposon Copia-like N-terminal domain-containing protein</fullName>
    </recommendedName>
</protein>
<dbReference type="PANTHER" id="PTHR47481:SF30">
    <property type="entry name" value="CCHC-TYPE DOMAIN-CONTAINING PROTEIN"/>
    <property type="match status" value="1"/>
</dbReference>
<dbReference type="EMBL" id="BSYR01000005">
    <property type="protein sequence ID" value="GMI67537.1"/>
    <property type="molecule type" value="Genomic_DNA"/>
</dbReference>
<name>A0A9W7GXV0_HIBTR</name>
<evidence type="ECO:0008006" key="3">
    <source>
        <dbReference type="Google" id="ProtNLM"/>
    </source>
</evidence>
<reference evidence="1" key="1">
    <citation type="submission" date="2023-05" db="EMBL/GenBank/DDBJ databases">
        <title>Genome and transcriptome analyses reveal genes involved in the formation of fine ridges on petal epidermal cells in Hibiscus trionum.</title>
        <authorList>
            <person name="Koshimizu S."/>
            <person name="Masuda S."/>
            <person name="Ishii T."/>
            <person name="Shirasu K."/>
            <person name="Hoshino A."/>
            <person name="Arita M."/>
        </authorList>
    </citation>
    <scope>NUCLEOTIDE SEQUENCE</scope>
    <source>
        <strain evidence="1">Hamamatsu line</strain>
    </source>
</reference>
<gene>
    <name evidence="1" type="ORF">HRI_000423000</name>
</gene>
<evidence type="ECO:0000313" key="1">
    <source>
        <dbReference type="EMBL" id="GMI67537.1"/>
    </source>
</evidence>
<keyword evidence="2" id="KW-1185">Reference proteome</keyword>
<dbReference type="PANTHER" id="PTHR47481">
    <property type="match status" value="1"/>
</dbReference>
<sequence>MVSEVSMAESSSKSFTNKTITIRLNDTNYLLWKQHVLFATESLALTKHVDGSLVVSAQQVHGEGGTMFPNLDYVLYKQEDSALCSWLLSSIGSSILSALVNCKTALDIWGKIQHIFSVTLTLCIFTVL</sequence>
<dbReference type="Proteomes" id="UP001165190">
    <property type="component" value="Unassembled WGS sequence"/>
</dbReference>
<accession>A0A9W7GXV0</accession>
<proteinExistence type="predicted"/>
<comment type="caution">
    <text evidence="1">The sequence shown here is derived from an EMBL/GenBank/DDBJ whole genome shotgun (WGS) entry which is preliminary data.</text>
</comment>
<dbReference type="OrthoDB" id="1845088at2759"/>
<evidence type="ECO:0000313" key="2">
    <source>
        <dbReference type="Proteomes" id="UP001165190"/>
    </source>
</evidence>
<dbReference type="AlphaFoldDB" id="A0A9W7GXV0"/>
<organism evidence="1 2">
    <name type="scientific">Hibiscus trionum</name>
    <name type="common">Flower of an hour</name>
    <dbReference type="NCBI Taxonomy" id="183268"/>
    <lineage>
        <taxon>Eukaryota</taxon>
        <taxon>Viridiplantae</taxon>
        <taxon>Streptophyta</taxon>
        <taxon>Embryophyta</taxon>
        <taxon>Tracheophyta</taxon>
        <taxon>Spermatophyta</taxon>
        <taxon>Magnoliopsida</taxon>
        <taxon>eudicotyledons</taxon>
        <taxon>Gunneridae</taxon>
        <taxon>Pentapetalae</taxon>
        <taxon>rosids</taxon>
        <taxon>malvids</taxon>
        <taxon>Malvales</taxon>
        <taxon>Malvaceae</taxon>
        <taxon>Malvoideae</taxon>
        <taxon>Hibiscus</taxon>
    </lineage>
</organism>